<dbReference type="RefSeq" id="WP_168676882.1">
    <property type="nucleotide sequence ID" value="NZ_BPKV01000007.1"/>
</dbReference>
<dbReference type="AlphaFoldDB" id="A0A846ZCJ2"/>
<name>A0A846ZCJ2_9LACO</name>
<evidence type="ECO:0000313" key="1">
    <source>
        <dbReference type="EMBL" id="NKZ18588.1"/>
    </source>
</evidence>
<sequence>MSITMYQSDRQFVTPANDASLYSALGGDTSGVLRRGNHLNITVSGLQVTVDTGQAIVLGRLIEVTEPVAFTLPASATGNVVIGIDLSKANTVMGQAGQANYQVKVNQVYLAGITGDLVQEDINNGGYIYQLPIATFTTTATTATVNQNNPMLNDSGWLNMDTARTGARLWGNPSYAQYRVRDNVVFLRWRGVDVTNSVNGNQVGYVPASIRPDVDITAAGTNIDSSGNQAVTAVINEGAVLWINYSDNHRTNVHGMLSYPI</sequence>
<comment type="caution">
    <text evidence="1">The sequence shown here is derived from an EMBL/GenBank/DDBJ whole genome shotgun (WGS) entry which is preliminary data.</text>
</comment>
<gene>
    <name evidence="1" type="ORF">HF966_05295</name>
</gene>
<dbReference type="Proteomes" id="UP000590460">
    <property type="component" value="Unassembled WGS sequence"/>
</dbReference>
<accession>A0A846ZCJ2</accession>
<evidence type="ECO:0000313" key="2">
    <source>
        <dbReference type="Proteomes" id="UP000590460"/>
    </source>
</evidence>
<proteinExistence type="predicted"/>
<dbReference type="EMBL" id="JAAXPO010000005">
    <property type="protein sequence ID" value="NKZ18588.1"/>
    <property type="molecule type" value="Genomic_DNA"/>
</dbReference>
<organism evidence="1 2">
    <name type="scientific">Leuconostoc holzapfelii</name>
    <dbReference type="NCBI Taxonomy" id="434464"/>
    <lineage>
        <taxon>Bacteria</taxon>
        <taxon>Bacillati</taxon>
        <taxon>Bacillota</taxon>
        <taxon>Bacilli</taxon>
        <taxon>Lactobacillales</taxon>
        <taxon>Lactobacillaceae</taxon>
        <taxon>Leuconostoc</taxon>
    </lineage>
</organism>
<protein>
    <submittedName>
        <fullName evidence="1">Uncharacterized protein</fullName>
    </submittedName>
</protein>
<reference evidence="1 2" key="1">
    <citation type="submission" date="2020-04" db="EMBL/GenBank/DDBJ databases">
        <title>MicrobeNet Type strains.</title>
        <authorList>
            <person name="Nicholson A.C."/>
        </authorList>
    </citation>
    <scope>NUCLEOTIDE SEQUENCE [LARGE SCALE GENOMIC DNA]</scope>
    <source>
        <strain evidence="1 2">CCUG 54536</strain>
    </source>
</reference>
<dbReference type="Gene3D" id="2.60.520.10">
    <property type="entry name" value="Phage fibre proteins"/>
    <property type="match status" value="1"/>
</dbReference>